<dbReference type="EMBL" id="JASCZI010272489">
    <property type="protein sequence ID" value="MED6222442.1"/>
    <property type="molecule type" value="Genomic_DNA"/>
</dbReference>
<comment type="caution">
    <text evidence="1">The sequence shown here is derived from an EMBL/GenBank/DDBJ whole genome shotgun (WGS) entry which is preliminary data.</text>
</comment>
<sequence>MAIVINGFRIRSLRDLRKKNGFDIIIGHWFRKMLRRKAMKYDSGLINLRDGESAALSEETLYRINPEVQVGVRVLGFGDERDGMQNFSEAQLEDPNEIGDESVEEDSLIEAKVAKEVWGCGGLSFEGYRGGGKLKC</sequence>
<name>A0ABU6ZKF4_9FABA</name>
<evidence type="ECO:0000313" key="1">
    <source>
        <dbReference type="EMBL" id="MED6222442.1"/>
    </source>
</evidence>
<gene>
    <name evidence="1" type="ORF">PIB30_064477</name>
</gene>
<dbReference type="Proteomes" id="UP001341840">
    <property type="component" value="Unassembled WGS sequence"/>
</dbReference>
<accession>A0ABU6ZKF4</accession>
<proteinExistence type="predicted"/>
<reference evidence="1 2" key="1">
    <citation type="journal article" date="2023" name="Plants (Basel)">
        <title>Bridging the Gap: Combining Genomics and Transcriptomics Approaches to Understand Stylosanthes scabra, an Orphan Legume from the Brazilian Caatinga.</title>
        <authorList>
            <person name="Ferreira-Neto J.R.C."/>
            <person name="da Silva M.D."/>
            <person name="Binneck E."/>
            <person name="de Melo N.F."/>
            <person name="da Silva R.H."/>
            <person name="de Melo A.L.T.M."/>
            <person name="Pandolfi V."/>
            <person name="Bustamante F.O."/>
            <person name="Brasileiro-Vidal A.C."/>
            <person name="Benko-Iseppon A.M."/>
        </authorList>
    </citation>
    <scope>NUCLEOTIDE SEQUENCE [LARGE SCALE GENOMIC DNA]</scope>
    <source>
        <tissue evidence="1">Leaves</tissue>
    </source>
</reference>
<organism evidence="1 2">
    <name type="scientific">Stylosanthes scabra</name>
    <dbReference type="NCBI Taxonomy" id="79078"/>
    <lineage>
        <taxon>Eukaryota</taxon>
        <taxon>Viridiplantae</taxon>
        <taxon>Streptophyta</taxon>
        <taxon>Embryophyta</taxon>
        <taxon>Tracheophyta</taxon>
        <taxon>Spermatophyta</taxon>
        <taxon>Magnoliopsida</taxon>
        <taxon>eudicotyledons</taxon>
        <taxon>Gunneridae</taxon>
        <taxon>Pentapetalae</taxon>
        <taxon>rosids</taxon>
        <taxon>fabids</taxon>
        <taxon>Fabales</taxon>
        <taxon>Fabaceae</taxon>
        <taxon>Papilionoideae</taxon>
        <taxon>50 kb inversion clade</taxon>
        <taxon>dalbergioids sensu lato</taxon>
        <taxon>Dalbergieae</taxon>
        <taxon>Pterocarpus clade</taxon>
        <taxon>Stylosanthes</taxon>
    </lineage>
</organism>
<protein>
    <submittedName>
        <fullName evidence="1">Uncharacterized protein</fullName>
    </submittedName>
</protein>
<keyword evidence="2" id="KW-1185">Reference proteome</keyword>
<evidence type="ECO:0000313" key="2">
    <source>
        <dbReference type="Proteomes" id="UP001341840"/>
    </source>
</evidence>